<dbReference type="InterPro" id="IPR006598">
    <property type="entry name" value="CAP10"/>
</dbReference>
<keyword evidence="2 4" id="KW-0808">Transferase</keyword>
<organism evidence="4 5">
    <name type="scientific">Tetrabaena socialis</name>
    <dbReference type="NCBI Taxonomy" id="47790"/>
    <lineage>
        <taxon>Eukaryota</taxon>
        <taxon>Viridiplantae</taxon>
        <taxon>Chlorophyta</taxon>
        <taxon>core chlorophytes</taxon>
        <taxon>Chlorophyceae</taxon>
        <taxon>CS clade</taxon>
        <taxon>Chlamydomonadales</taxon>
        <taxon>Tetrabaenaceae</taxon>
        <taxon>Tetrabaena</taxon>
    </lineage>
</organism>
<dbReference type="SMART" id="SM00672">
    <property type="entry name" value="CAP10"/>
    <property type="match status" value="1"/>
</dbReference>
<proteinExistence type="inferred from homology"/>
<reference evidence="4 5" key="1">
    <citation type="journal article" date="2017" name="Mol. Biol. Evol.">
        <title>The 4-celled Tetrabaena socialis nuclear genome reveals the essential components for genetic control of cell number at the origin of multicellularity in the volvocine lineage.</title>
        <authorList>
            <person name="Featherston J."/>
            <person name="Arakaki Y."/>
            <person name="Hanschen E.R."/>
            <person name="Ferris P.J."/>
            <person name="Michod R.E."/>
            <person name="Olson B.J.S.C."/>
            <person name="Nozaki H."/>
            <person name="Durand P.M."/>
        </authorList>
    </citation>
    <scope>NUCLEOTIDE SEQUENCE [LARGE SCALE GENOMIC DNA]</scope>
    <source>
        <strain evidence="4 5">NIES-571</strain>
    </source>
</reference>
<dbReference type="Proteomes" id="UP000236333">
    <property type="component" value="Unassembled WGS sequence"/>
</dbReference>
<evidence type="ECO:0000313" key="4">
    <source>
        <dbReference type="EMBL" id="PNH00680.1"/>
    </source>
</evidence>
<protein>
    <submittedName>
        <fullName evidence="4">O-glucosyltransferase LpsA</fullName>
    </submittedName>
</protein>
<sequence length="331" mass="37686">MPTVEFIDEQVRYWYGDSWPLVCAGKWAELARCIENTEFLKRVKVLGLNEASVLLTYGAFGSYRARHAADVIREIRALDVSHRFTDIHRFPVCMVDSIGPNTPLIAYNRLIPVEHLPLGAILWPLQYHIDTARVGFKDAEPFESKVDGVMFRGALSGIIEEDDRVRSRLRTSRLATVDRWHARPWADMGIVLVPDHVAKKLTPEAQARVAGCSKQSIDFAQVLRYKFVLCIEGADISTALGGVLASLSVPICPYPFCYETWFFNGLQPWVHFVPIRPDTSDLEDAWLWCRENAEKCKEIAEQGRQHMSTMLNDDVLRQIKRGVVDRWALSV</sequence>
<dbReference type="PANTHER" id="PTHR12203:SF35">
    <property type="entry name" value="PROTEIN O-GLUCOSYLTRANSFERASE 1"/>
    <property type="match status" value="1"/>
</dbReference>
<accession>A0A2J7ZK98</accession>
<dbReference type="InterPro" id="IPR051091">
    <property type="entry name" value="O-Glucosyltr/Glycosyltrsf_90"/>
</dbReference>
<comment type="similarity">
    <text evidence="1">Belongs to the glycosyltransferase 90 family.</text>
</comment>
<dbReference type="GO" id="GO:0016740">
    <property type="term" value="F:transferase activity"/>
    <property type="evidence" value="ECO:0007669"/>
    <property type="project" value="UniProtKB-KW"/>
</dbReference>
<name>A0A2J7ZK98_9CHLO</name>
<keyword evidence="5" id="KW-1185">Reference proteome</keyword>
<dbReference type="PANTHER" id="PTHR12203">
    <property type="entry name" value="KDEL LYS-ASP-GLU-LEU CONTAINING - RELATED"/>
    <property type="match status" value="1"/>
</dbReference>
<evidence type="ECO:0000313" key="5">
    <source>
        <dbReference type="Proteomes" id="UP000236333"/>
    </source>
</evidence>
<gene>
    <name evidence="4" type="ORF">TSOC_013488</name>
</gene>
<evidence type="ECO:0000256" key="2">
    <source>
        <dbReference type="ARBA" id="ARBA00022679"/>
    </source>
</evidence>
<feature type="domain" description="Glycosyl transferase CAP10" evidence="3">
    <location>
        <begin position="112"/>
        <end position="325"/>
    </location>
</feature>
<dbReference type="AlphaFoldDB" id="A0A2J7ZK98"/>
<evidence type="ECO:0000256" key="1">
    <source>
        <dbReference type="ARBA" id="ARBA00010118"/>
    </source>
</evidence>
<dbReference type="EMBL" id="PGGS01001233">
    <property type="protein sequence ID" value="PNH00680.1"/>
    <property type="molecule type" value="Genomic_DNA"/>
</dbReference>
<comment type="caution">
    <text evidence="4">The sequence shown here is derived from an EMBL/GenBank/DDBJ whole genome shotgun (WGS) entry which is preliminary data.</text>
</comment>
<dbReference type="OrthoDB" id="206240at2759"/>
<dbReference type="Pfam" id="PF05686">
    <property type="entry name" value="Glyco_transf_90"/>
    <property type="match status" value="1"/>
</dbReference>
<evidence type="ECO:0000259" key="3">
    <source>
        <dbReference type="SMART" id="SM00672"/>
    </source>
</evidence>